<dbReference type="CAZy" id="GT35">
    <property type="family name" value="Glycosyltransferase Family 35"/>
</dbReference>
<comment type="similarity">
    <text evidence="1">Belongs to the glycogen phosphorylase family.</text>
</comment>
<dbReference type="InterPro" id="IPR052182">
    <property type="entry name" value="Glycogen/Maltodextrin_Phosph"/>
</dbReference>
<dbReference type="InterPro" id="IPR000811">
    <property type="entry name" value="Glyco_trans_35"/>
</dbReference>
<dbReference type="RefSeq" id="WP_013336590.1">
    <property type="nucleotide sequence ID" value="NC_014537.1"/>
</dbReference>
<dbReference type="Pfam" id="PF00343">
    <property type="entry name" value="Phosphorylase"/>
    <property type="match status" value="1"/>
</dbReference>
<keyword evidence="3" id="KW-1185">Reference proteome</keyword>
<dbReference type="GO" id="GO:0008184">
    <property type="term" value="F:glycogen phosphorylase activity"/>
    <property type="evidence" value="ECO:0007669"/>
    <property type="project" value="InterPro"/>
</dbReference>
<dbReference type="HOGENOM" id="CLU_552792_0_0_2"/>
<dbReference type="KEGG" id="vdi:Vdis_1479"/>
<dbReference type="PANTHER" id="PTHR42655">
    <property type="entry name" value="GLYCOGEN PHOSPHORYLASE"/>
    <property type="match status" value="1"/>
</dbReference>
<reference evidence="2 3" key="1">
    <citation type="journal article" date="2010" name="Stand. Genomic Sci.">
        <title>Complete genome sequence of Vulcanisaeta distributa type strain (IC-017).</title>
        <authorList>
            <person name="Mavromatis K."/>
            <person name="Sikorski J."/>
            <person name="Pabst E."/>
            <person name="Teshima H."/>
            <person name="Lapidus A."/>
            <person name="Lucas S."/>
            <person name="Nolan M."/>
            <person name="Glavina Del Rio T."/>
            <person name="Cheng J.F."/>
            <person name="Bruce D."/>
            <person name="Goodwin L."/>
            <person name="Pitluck S."/>
            <person name="Liolios K."/>
            <person name="Ivanova N."/>
            <person name="Mikhailova N."/>
            <person name="Pati A."/>
            <person name="Chen A."/>
            <person name="Palaniappan K."/>
            <person name="Land M."/>
            <person name="Hauser L."/>
            <person name="Chang Y.J."/>
            <person name="Jeffries C.D."/>
            <person name="Rohde M."/>
            <person name="Spring S."/>
            <person name="Goker M."/>
            <person name="Wirth R."/>
            <person name="Woyke T."/>
            <person name="Bristow J."/>
            <person name="Eisen J.A."/>
            <person name="Markowitz V."/>
            <person name="Hugenholtz P."/>
            <person name="Klenk H.P."/>
            <person name="Kyrpides N.C."/>
        </authorList>
    </citation>
    <scope>NUCLEOTIDE SEQUENCE [LARGE SCALE GENOMIC DNA]</scope>
    <source>
        <strain evidence="3">DSM 14429 / JCM 11212 / NBRC 100878 / IC-017</strain>
    </source>
</reference>
<dbReference type="Proteomes" id="UP000006681">
    <property type="component" value="Chromosome"/>
</dbReference>
<organism evidence="2 3">
    <name type="scientific">Vulcanisaeta distributa (strain DSM 14429 / JCM 11212 / NBRC 100878 / IC-017)</name>
    <dbReference type="NCBI Taxonomy" id="572478"/>
    <lineage>
        <taxon>Archaea</taxon>
        <taxon>Thermoproteota</taxon>
        <taxon>Thermoprotei</taxon>
        <taxon>Thermoproteales</taxon>
        <taxon>Thermoproteaceae</taxon>
        <taxon>Vulcanisaeta</taxon>
    </lineage>
</organism>
<dbReference type="GeneID" id="9752415"/>
<dbReference type="EMBL" id="CP002100">
    <property type="protein sequence ID" value="ADN50865.1"/>
    <property type="molecule type" value="Genomic_DNA"/>
</dbReference>
<dbReference type="GO" id="GO:0005975">
    <property type="term" value="P:carbohydrate metabolic process"/>
    <property type="evidence" value="ECO:0007669"/>
    <property type="project" value="InterPro"/>
</dbReference>
<gene>
    <name evidence="2" type="ordered locus">Vdis_1479</name>
</gene>
<keyword evidence="2" id="KW-0808">Transferase</keyword>
<sequence length="516" mass="59132">MGNDPDAIISITPDLALDMGYTYAGGLGVLEGDKFYGAAALGLNYYVITLLYRNGYVDYDFDENDNPVPKPQPQPKSFLESLRLADTFTVKLRGENVEVNAWEYRLGSAHAVFLEPRGPEWALKLTDRIYIEGSVEEKFLKYIFLARGAVEFIRRNIGLENVRYIDLQEAYAAMVPIILRIPGRYRLIIHTPGPWGHPSFPNRLFEEETGYRFIEDPVVLTSIGAAMAWEVIMVSSKHYDIMRKVIPQFISKARFITNGVDLNRWMDPEIRLLYERGSLTRESLALIKSRLKNELQGLVRSYKPIDLSGDSLIAAWVRRMTLYKRPHFVARLIEDGEFNDVIFVLGGKSHPMDKDGLIYMKKFRELHRMYKNVVYIHDYDVNKAKIILKGIDVLLFTPFPGWEASGTSFMKAAINGVPSIASRDGAAVELITDGVNGWLFGSDIRELIDFANDPRGKEIDEREYTEFKAKFAQVYDLYNSDKERFYLISLSAIFSFAPRVDIKRVLREYYPDLVRG</sequence>
<evidence type="ECO:0000313" key="3">
    <source>
        <dbReference type="Proteomes" id="UP000006681"/>
    </source>
</evidence>
<dbReference type="SUPFAM" id="SSF53756">
    <property type="entry name" value="UDP-Glycosyltransferase/glycogen phosphorylase"/>
    <property type="match status" value="1"/>
</dbReference>
<name>E1QSZ8_VULDI</name>
<reference evidence="3" key="2">
    <citation type="journal article" date="2010" name="Stand. Genomic Sci.">
        <title>Complete genome sequence of Vulcanisaeta distributa type strain (IC-017T).</title>
        <authorList>
            <person name="Mavromatis K."/>
            <person name="Sikorski J."/>
            <person name="Pabst E."/>
            <person name="Teshima H."/>
            <person name="Lapidus A."/>
            <person name="Lucas S."/>
            <person name="Nolan M."/>
            <person name="Glavina Del Rio T."/>
            <person name="Cheng J."/>
            <person name="Bruce D."/>
            <person name="Goodwin L."/>
            <person name="Pitluck S."/>
            <person name="Liolios K."/>
            <person name="Ivanova N."/>
            <person name="Mikhailova N."/>
            <person name="Pati A."/>
            <person name="Chen A."/>
            <person name="Palaniappan K."/>
            <person name="Land M."/>
            <person name="Hauser L."/>
            <person name="Chang Y."/>
            <person name="Jeffries C."/>
            <person name="Rohde M."/>
            <person name="Spring S."/>
            <person name="Goker M."/>
            <person name="Wirth R."/>
            <person name="Woyke T."/>
            <person name="Bristow J."/>
            <person name="Eisen J."/>
            <person name="Markowitz V."/>
            <person name="Hugenholtz P."/>
            <person name="Klenk H."/>
            <person name="Kyrpides N."/>
        </authorList>
    </citation>
    <scope>NUCLEOTIDE SEQUENCE [LARGE SCALE GENOMIC DNA]</scope>
    <source>
        <strain evidence="3">DSM 14429 / JCM 11212 / NBRC 100878 / IC-017</strain>
    </source>
</reference>
<dbReference type="PANTHER" id="PTHR42655:SF1">
    <property type="entry name" value="GLYCOGEN PHOSPHORYLASE"/>
    <property type="match status" value="1"/>
</dbReference>
<dbReference type="STRING" id="572478.Vdis_1479"/>
<evidence type="ECO:0000256" key="1">
    <source>
        <dbReference type="ARBA" id="ARBA00006047"/>
    </source>
</evidence>
<dbReference type="OrthoDB" id="17863at2157"/>
<evidence type="ECO:0000313" key="2">
    <source>
        <dbReference type="EMBL" id="ADN50865.1"/>
    </source>
</evidence>
<dbReference type="AlphaFoldDB" id="E1QSZ8"/>
<dbReference type="Gene3D" id="3.40.50.2000">
    <property type="entry name" value="Glycogen Phosphorylase B"/>
    <property type="match status" value="2"/>
</dbReference>
<proteinExistence type="inferred from homology"/>
<protein>
    <submittedName>
        <fullName evidence="2">Glycosyl transferase group 1</fullName>
    </submittedName>
</protein>
<accession>E1QSZ8</accession>
<dbReference type="eggNOG" id="arCOG01421">
    <property type="taxonomic scope" value="Archaea"/>
</dbReference>